<name>I7ANN3_ENCRO</name>
<dbReference type="HOGENOM" id="CLU_153332_0_0_1"/>
<proteinExistence type="predicted"/>
<dbReference type="AlphaFoldDB" id="I7ANN3"/>
<dbReference type="Proteomes" id="UP000010094">
    <property type="component" value="Chromosome VII"/>
</dbReference>
<gene>
    <name evidence="1" type="ordered locus">EROM_071380</name>
</gene>
<accession>I7ANN3</accession>
<organism evidence="1 2">
    <name type="scientific">Encephalitozoon romaleae (strain SJ-2008)</name>
    <name type="common">Microsporidian parasite</name>
    <dbReference type="NCBI Taxonomy" id="1178016"/>
    <lineage>
        <taxon>Eukaryota</taxon>
        <taxon>Fungi</taxon>
        <taxon>Fungi incertae sedis</taxon>
        <taxon>Microsporidia</taxon>
        <taxon>Unikaryonidae</taxon>
        <taxon>Encephalitozoon</taxon>
    </lineage>
</organism>
<reference evidence="1 2" key="1">
    <citation type="journal article" date="2012" name="Proc. Natl. Acad. Sci. U.S.A.">
        <title>Gain and loss of multiple functionally related, horizontally transferred genes in the reduced genomes of two microsporidian parasites.</title>
        <authorList>
            <person name="Pombert J.-F."/>
            <person name="Selman M."/>
            <person name="Burki F."/>
            <person name="Bardell F.T."/>
            <person name="Farinelli L."/>
            <person name="Solter L.F."/>
            <person name="Whitman D.W."/>
            <person name="Weiss L.M."/>
            <person name="Corradi N."/>
            <person name="Keeling P.J."/>
        </authorList>
    </citation>
    <scope>NUCLEOTIDE SEQUENCE [LARGE SCALE GENOMIC DNA]</scope>
    <source>
        <strain evidence="1 2">SJ-2008</strain>
    </source>
</reference>
<dbReference type="EMBL" id="CP003524">
    <property type="protein sequence ID" value="AFN83389.1"/>
    <property type="molecule type" value="Genomic_DNA"/>
</dbReference>
<keyword evidence="2" id="KW-1185">Reference proteome</keyword>
<evidence type="ECO:0000313" key="1">
    <source>
        <dbReference type="EMBL" id="AFN83389.1"/>
    </source>
</evidence>
<evidence type="ECO:0000313" key="2">
    <source>
        <dbReference type="Proteomes" id="UP000010094"/>
    </source>
</evidence>
<sequence>MCLFVHMHCFIFGNPRNNTYKVVGPYIGGMRDAMAIFRKGKKVYSIGPFDPLILDAVKGLEEMARNAYGDELLYIEVNGWMISSLSGIDDVFIILISKRIEMEKLKHAYESYRVCVAYENIKLMDVLLSMYSTKNADRK</sequence>
<dbReference type="GeneID" id="20521698"/>
<dbReference type="RefSeq" id="XP_009264886.1">
    <property type="nucleotide sequence ID" value="XM_009266611.1"/>
</dbReference>
<protein>
    <submittedName>
        <fullName evidence="1">Uncharacterized protein</fullName>
    </submittedName>
</protein>
<dbReference type="VEuPathDB" id="MicrosporidiaDB:EROM_071380"/>
<dbReference type="OrthoDB" id="2191937at2759"/>
<dbReference type="KEGG" id="ero:EROM_071380"/>